<dbReference type="AlphaFoldDB" id="N6T7W4"/>
<dbReference type="PANTHER" id="PTHR46176">
    <property type="entry name" value="LD21662P"/>
    <property type="match status" value="1"/>
</dbReference>
<dbReference type="Pfam" id="PF16046">
    <property type="entry name" value="FAM76"/>
    <property type="match status" value="1"/>
</dbReference>
<keyword evidence="7" id="KW-1185">Reference proteome</keyword>
<dbReference type="InterPro" id="IPR032017">
    <property type="entry name" value="FAM76"/>
</dbReference>
<evidence type="ECO:0000313" key="8">
    <source>
        <dbReference type="Proteomes" id="UP000030742"/>
    </source>
</evidence>
<organism evidence="4">
    <name type="scientific">Dendroctonus ponderosae</name>
    <name type="common">Mountain pine beetle</name>
    <dbReference type="NCBI Taxonomy" id="77166"/>
    <lineage>
        <taxon>Eukaryota</taxon>
        <taxon>Metazoa</taxon>
        <taxon>Ecdysozoa</taxon>
        <taxon>Arthropoda</taxon>
        <taxon>Hexapoda</taxon>
        <taxon>Insecta</taxon>
        <taxon>Pterygota</taxon>
        <taxon>Neoptera</taxon>
        <taxon>Endopterygota</taxon>
        <taxon>Coleoptera</taxon>
        <taxon>Polyphaga</taxon>
        <taxon>Cucujiformia</taxon>
        <taxon>Curculionidae</taxon>
        <taxon>Scolytinae</taxon>
        <taxon>Dendroctonus</taxon>
    </lineage>
</organism>
<dbReference type="EMBL" id="KB631899">
    <property type="protein sequence ID" value="ERL86966.1"/>
    <property type="molecule type" value="Genomic_DNA"/>
</dbReference>
<proteinExistence type="inferred from homology"/>
<evidence type="ECO:0000256" key="3">
    <source>
        <dbReference type="SAM" id="MobiDB-lite"/>
    </source>
</evidence>
<sequence length="323" mass="35993">MSAAALFACSRCFARFPFEELSAGQQLCKECRGAFPVVKCTYCRSEFQQTSKGNTSTICKKCEQNVKSYGKPTACEYCNIIAAFIGNKCQRCTNSEIKYGPPVNCEQCKQKCAFDRQDDDKKVDGKLLCWLCTLSFKRALAKTKQGDADRRAHLKMSGIKKHKEGKPRGHNKRPNRPDVTKMPVPDEQPLNKMARVNPAPGMRGELDPNSSDHVVAMTQLKEQIASLKKQISQRDNQLLSKDKTITELKAKHFTTEAELRGKMKNCQKAHDDKVDTLNKRITVLLKQVAGLSKTGKKLPKSEQLASVNSDTNNSSGTDSPSLQ</sequence>
<gene>
    <name evidence="6" type="primary">109538657</name>
    <name evidence="5" type="ORF">D910_04369</name>
    <name evidence="4" type="ORF">YQE_07282</name>
</gene>
<reference evidence="6" key="2">
    <citation type="submission" date="2024-08" db="UniProtKB">
        <authorList>
            <consortium name="EnsemblMetazoa"/>
        </authorList>
    </citation>
    <scope>IDENTIFICATION</scope>
</reference>
<comment type="similarity">
    <text evidence="1">Belongs to the FAM76 family.</text>
</comment>
<feature type="region of interest" description="Disordered" evidence="3">
    <location>
        <begin position="143"/>
        <end position="192"/>
    </location>
</feature>
<evidence type="ECO:0000313" key="5">
    <source>
        <dbReference type="EMBL" id="ERL86966.1"/>
    </source>
</evidence>
<evidence type="ECO:0000256" key="2">
    <source>
        <dbReference type="ARBA" id="ARBA00023054"/>
    </source>
</evidence>
<protein>
    <recommendedName>
        <fullName evidence="9">Protein FAM76A</fullName>
    </recommendedName>
</protein>
<dbReference type="KEGG" id="dpa:109538657"/>
<dbReference type="OMA" id="CACAYKR"/>
<evidence type="ECO:0000313" key="4">
    <source>
        <dbReference type="EMBL" id="ENN76319.1"/>
    </source>
</evidence>
<feature type="compositionally biased region" description="Low complexity" evidence="3">
    <location>
        <begin position="306"/>
        <end position="323"/>
    </location>
</feature>
<keyword evidence="2" id="KW-0175">Coiled coil</keyword>
<dbReference type="Proteomes" id="UP000030742">
    <property type="component" value="Unassembled WGS sequence"/>
</dbReference>
<evidence type="ECO:0000313" key="6">
    <source>
        <dbReference type="EnsemblMetazoa" id="XP_019761567.1"/>
    </source>
</evidence>
<name>N6T7W4_DENPD</name>
<dbReference type="HOGENOM" id="CLU_029220_1_1_1"/>
<feature type="compositionally biased region" description="Basic residues" evidence="3">
    <location>
        <begin position="152"/>
        <end position="174"/>
    </location>
</feature>
<accession>N6T7W4</accession>
<evidence type="ECO:0008006" key="9">
    <source>
        <dbReference type="Google" id="ProtNLM"/>
    </source>
</evidence>
<dbReference type="EMBL" id="KB740984">
    <property type="protein sequence ID" value="ENN76319.1"/>
    <property type="molecule type" value="Genomic_DNA"/>
</dbReference>
<reference evidence="7 8" key="1">
    <citation type="journal article" date="2013" name="Genome Biol.">
        <title>Draft genome of the mountain pine beetle, Dendroctonus ponderosae Hopkins, a major forest pest.</title>
        <authorList>
            <person name="Keeling C.I."/>
            <person name="Yuen M.M."/>
            <person name="Liao N.Y."/>
            <person name="Docking T.R."/>
            <person name="Chan S.K."/>
            <person name="Taylor G.A."/>
            <person name="Palmquist D.L."/>
            <person name="Jackman S.D."/>
            <person name="Nguyen A."/>
            <person name="Li M."/>
            <person name="Henderson H."/>
            <person name="Janes J.K."/>
            <person name="Zhao Y."/>
            <person name="Pandoh P."/>
            <person name="Moore R."/>
            <person name="Sperling F.A."/>
            <person name="Huber D.P."/>
            <person name="Birol I."/>
            <person name="Jones S.J."/>
            <person name="Bohlmann J."/>
        </authorList>
    </citation>
    <scope>NUCLEOTIDE SEQUENCE</scope>
</reference>
<feature type="non-terminal residue" evidence="4">
    <location>
        <position position="1"/>
    </location>
</feature>
<feature type="region of interest" description="Disordered" evidence="3">
    <location>
        <begin position="292"/>
        <end position="323"/>
    </location>
</feature>
<dbReference type="OrthoDB" id="3689at2759"/>
<dbReference type="PANTHER" id="PTHR46176:SF1">
    <property type="entry name" value="LD21662P"/>
    <property type="match status" value="1"/>
</dbReference>
<dbReference type="Proteomes" id="UP000019118">
    <property type="component" value="Unassembled WGS sequence"/>
</dbReference>
<dbReference type="EnsemblMetazoa" id="XM_019906008.1">
    <property type="protein sequence ID" value="XP_019761567.1"/>
    <property type="gene ID" value="LOC109538657"/>
</dbReference>
<evidence type="ECO:0000313" key="7">
    <source>
        <dbReference type="Proteomes" id="UP000019118"/>
    </source>
</evidence>
<evidence type="ECO:0000256" key="1">
    <source>
        <dbReference type="ARBA" id="ARBA00009097"/>
    </source>
</evidence>
<dbReference type="GO" id="GO:0016607">
    <property type="term" value="C:nuclear speck"/>
    <property type="evidence" value="ECO:0007669"/>
    <property type="project" value="TreeGrafter"/>
</dbReference>